<dbReference type="InterPro" id="IPR019442">
    <property type="entry name" value="THADA/TRM732_DUF2428"/>
</dbReference>
<keyword evidence="1" id="KW-0819">tRNA processing</keyword>
<dbReference type="Pfam" id="PF10350">
    <property type="entry name" value="DUF2428"/>
    <property type="match status" value="1"/>
</dbReference>
<evidence type="ECO:0000259" key="4">
    <source>
        <dbReference type="Pfam" id="PF25150"/>
    </source>
</evidence>
<dbReference type="InterPro" id="IPR056842">
    <property type="entry name" value="THADA-like_TPR_C"/>
</dbReference>
<name>A0A9N8V5Y6_9GLOM</name>
<dbReference type="Pfam" id="PF25150">
    <property type="entry name" value="TPR_Trm732"/>
    <property type="match status" value="1"/>
</dbReference>
<feature type="domain" description="tRNA (32-2'-O)-methyltransferase regulator THADA-like C-terminal TPR repeats region" evidence="5">
    <location>
        <begin position="1191"/>
        <end position="1348"/>
    </location>
</feature>
<dbReference type="PANTHER" id="PTHR14387:SF0">
    <property type="entry name" value="DUF2428 DOMAIN-CONTAINING PROTEIN"/>
    <property type="match status" value="1"/>
</dbReference>
<dbReference type="GO" id="GO:0005829">
    <property type="term" value="C:cytosol"/>
    <property type="evidence" value="ECO:0007669"/>
    <property type="project" value="TreeGrafter"/>
</dbReference>
<dbReference type="Pfam" id="PF25151">
    <property type="entry name" value="TPR_Trm732_C"/>
    <property type="match status" value="1"/>
</dbReference>
<feature type="transmembrane region" description="Helical" evidence="2">
    <location>
        <begin position="1736"/>
        <end position="1754"/>
    </location>
</feature>
<dbReference type="EMBL" id="CAJVPK010000051">
    <property type="protein sequence ID" value="CAG8438374.1"/>
    <property type="molecule type" value="Genomic_DNA"/>
</dbReference>
<dbReference type="InterPro" id="IPR056843">
    <property type="entry name" value="THADA-like_TPR"/>
</dbReference>
<dbReference type="Proteomes" id="UP000789706">
    <property type="component" value="Unassembled WGS sequence"/>
</dbReference>
<dbReference type="PANTHER" id="PTHR14387">
    <property type="entry name" value="THADA/DEATH RECEPTOR INTERACTING PROTEIN"/>
    <property type="match status" value="1"/>
</dbReference>
<evidence type="ECO:0000313" key="7">
    <source>
        <dbReference type="Proteomes" id="UP000789706"/>
    </source>
</evidence>
<evidence type="ECO:0000259" key="5">
    <source>
        <dbReference type="Pfam" id="PF25151"/>
    </source>
</evidence>
<evidence type="ECO:0000256" key="2">
    <source>
        <dbReference type="SAM" id="Phobius"/>
    </source>
</evidence>
<keyword evidence="2" id="KW-0812">Transmembrane</keyword>
<gene>
    <name evidence="6" type="ORF">DEBURN_LOCUS1227</name>
</gene>
<evidence type="ECO:0000259" key="3">
    <source>
        <dbReference type="Pfam" id="PF10350"/>
    </source>
</evidence>
<keyword evidence="2" id="KW-0472">Membrane</keyword>
<feature type="domain" description="tRNA (32-2'-O)-methyltransferase regulator THADA-like TPR repeats region" evidence="4">
    <location>
        <begin position="717"/>
        <end position="814"/>
    </location>
</feature>
<protein>
    <submittedName>
        <fullName evidence="6">10147_t:CDS:1</fullName>
    </submittedName>
</protein>
<dbReference type="GO" id="GO:0030488">
    <property type="term" value="P:tRNA methylation"/>
    <property type="evidence" value="ECO:0007669"/>
    <property type="project" value="TreeGrafter"/>
</dbReference>
<dbReference type="OrthoDB" id="73997at2759"/>
<evidence type="ECO:0000256" key="1">
    <source>
        <dbReference type="ARBA" id="ARBA00022694"/>
    </source>
</evidence>
<accession>A0A9N8V5Y6</accession>
<evidence type="ECO:0000313" key="6">
    <source>
        <dbReference type="EMBL" id="CAG8438374.1"/>
    </source>
</evidence>
<sequence length="1763" mass="203218">MGFFEKENLSKTPIPINPYWGDLITKYTFNHDTEDLHESVHKIKELIDNPEATWERQCQYLKGIRKCLSLVKEKSLPSKKTKRVTNLTSSPLPSHYLRQLKEIVEPIIFEVYFVSSEQITKRHCIPILESCHMVSSTQVPDGNNGNNGDVTFIKEYSKYITNQYYTTQSFNQKAMTVYLTLEFPIGFSVVRESLFHTIYFFVDCLMQIIQYVSVEASEQNKSTSLNGCTSIKFSQYMNDALQVTKILVTLLSRFNENLRPKFESFIERSENYDNSDVLKTKFIIYNLFKGSLIICSNNLYVKDVRQLAGMMLAATFNLSGSPSFVSEQILEFYKIPYSPGNYFLKRWEIQVSNSLIGELGWTGEEPLMLSVSRGFLSNLSRETLMHPISWNNKTATSALSIIYFCDNALNSQTKVLAFETIGIWLQTTENILKDSDVNFRHITEITSIISLNILEKLISFVWINWDDPVDAIQYKCYHENSVELYKQFQMDLIKNLLSMDPYRKIKYALLILLLPKIESKIILEMQNDFVSCTLEVLHNFTIAPRASQLLLLFFEQSLKEILKSSVHCYDRIIDEQRLSSYDGTLRKNIGEFILKTVFKFESISFWRILSILQNDNISDGFIKDHRYKLHALIMVIKIAKSLDLISGSMFIEVDSSGDEDVKKIHLQHLRDAINHFDSNIRIDLFGLICESKRSTTEVTSIEFSLLKTFLKIAQANSDAIILKGKIENAQEFLNWLIELLSASLFPGASFQRVSSALNLFVLLIKIFGIEDTPLPKGFVEKHNSSNFPFRLPLATPRNSKLILYCLMNRFDENRILAYEILEMFPSPLPGIILLDEVQRILFWALNSMTSTRAGESDSGAMIFRIIFSKYVVKLKYELNVEDESNNLLSDSEEKDPPSILFTKKLLSLLNKQIKIASENLLLASQKYPMHGTFLALQYIFRELDHNYDIMKSNLNEWRQIYDRTINLTEEACLIVLEILSNPSPEGNVPASFQEMEEIIDELILNMESNNNYSEEGGPKHQEAICDIDQIRKVGDLFRTLLTSIRHRGAFSAVYPGYISICSRLLNTQRTQFTELPKIWLKENIDSIKLNSISITRRSAGLPLCILAIVSSEPNNHKVLLPWTMKTLFEIGSEEVPSNDIEQTVDLPQVHAFNILRTIFMNAILGKDILSYVSDGFVLAIKGFSSLSWAIRNCSVMLFSALLQRTFGTKKTKDEHHSINKLTGREFFSRYPALHSFLLGELKVAVDQLINKFNRSEVHPGLYPILTLLSRLHPSLMESTTVLNMVPFVPLVMSCSSSPIYKTREMAARSLVPLIASQDLIKTCSDLSKSCEISNQNELHGRLMQIKFLMNGHLASNVAGFDVMKEQLLCKNTCEITRHLFLEILYEFIFNANWISGEQNEANQKFLLRLMEEHFAKIRQTVFDISFVELFDKNLQRINKNNLRIGSYLVRQQMTKVIIKSLINHESTEFSNRKILEILNEEEYEIRLEDFWKKLYNYIESSKSLSITVTALPLLDLKSIWLEQWTKNIEKNTVPEITLTLREAATKSLQFFCCHLFKDKRFTESSDIHHAKILYLVLARLAQDDDIDIRRSIALMISKVSELKFSVDCDYVRELCYNQIIKQHSNSSQMYFDLFKILLVNEKIDEIFRAEINSSRVLFEIENPNIFKEDLVDVQLTFKSLQNIAIKENMGENVEENIKANDIIEQFHMICEILKSHDIKDKNNDPGPLGFTSHPKMFLIVFKIIASLLLMKGLVRDKAKFTKG</sequence>
<keyword evidence="2" id="KW-1133">Transmembrane helix</keyword>
<organism evidence="6 7">
    <name type="scientific">Diversispora eburnea</name>
    <dbReference type="NCBI Taxonomy" id="1213867"/>
    <lineage>
        <taxon>Eukaryota</taxon>
        <taxon>Fungi</taxon>
        <taxon>Fungi incertae sedis</taxon>
        <taxon>Mucoromycota</taxon>
        <taxon>Glomeromycotina</taxon>
        <taxon>Glomeromycetes</taxon>
        <taxon>Diversisporales</taxon>
        <taxon>Diversisporaceae</taxon>
        <taxon>Diversispora</taxon>
    </lineage>
</organism>
<comment type="caution">
    <text evidence="6">The sequence shown here is derived from an EMBL/GenBank/DDBJ whole genome shotgun (WGS) entry which is preliminary data.</text>
</comment>
<keyword evidence="7" id="KW-1185">Reference proteome</keyword>
<proteinExistence type="predicted"/>
<reference evidence="6" key="1">
    <citation type="submission" date="2021-06" db="EMBL/GenBank/DDBJ databases">
        <authorList>
            <person name="Kallberg Y."/>
            <person name="Tangrot J."/>
            <person name="Rosling A."/>
        </authorList>
    </citation>
    <scope>NUCLEOTIDE SEQUENCE</scope>
    <source>
        <strain evidence="6">AZ414A</strain>
    </source>
</reference>
<feature type="domain" description="DUF2428" evidence="3">
    <location>
        <begin position="1018"/>
        <end position="1189"/>
    </location>
</feature>
<dbReference type="InterPro" id="IPR051954">
    <property type="entry name" value="tRNA_methyltransferase_THADA"/>
</dbReference>